<organism evidence="11 12">
    <name type="scientific">Rhodospirillum centenum (strain ATCC 51521 / SW)</name>
    <dbReference type="NCBI Taxonomy" id="414684"/>
    <lineage>
        <taxon>Bacteria</taxon>
        <taxon>Pseudomonadati</taxon>
        <taxon>Pseudomonadota</taxon>
        <taxon>Alphaproteobacteria</taxon>
        <taxon>Rhodospirillales</taxon>
        <taxon>Rhodospirillaceae</taxon>
        <taxon>Rhodospirillum</taxon>
    </lineage>
</organism>
<keyword evidence="4 8" id="KW-0812">Transmembrane</keyword>
<feature type="domain" description="YetF-like N-terminal transmembrane" evidence="10">
    <location>
        <begin position="18"/>
        <end position="83"/>
    </location>
</feature>
<dbReference type="InterPro" id="IPR048454">
    <property type="entry name" value="YetF_N"/>
</dbReference>
<dbReference type="GO" id="GO:0005886">
    <property type="term" value="C:plasma membrane"/>
    <property type="evidence" value="ECO:0007669"/>
    <property type="project" value="UniProtKB-SubCell"/>
</dbReference>
<evidence type="ECO:0000313" key="12">
    <source>
        <dbReference type="Proteomes" id="UP000001591"/>
    </source>
</evidence>
<dbReference type="KEGG" id="rce:RC1_0021"/>
<feature type="transmembrane region" description="Helical" evidence="8">
    <location>
        <begin position="39"/>
        <end position="58"/>
    </location>
</feature>
<proteinExistence type="inferred from homology"/>
<dbReference type="Proteomes" id="UP000001591">
    <property type="component" value="Chromosome"/>
</dbReference>
<keyword evidence="3" id="KW-1003">Cell membrane</keyword>
<dbReference type="HOGENOM" id="CLU_077149_3_3_5"/>
<dbReference type="EMBL" id="CP000613">
    <property type="protein sequence ID" value="ACI97472.1"/>
    <property type="molecule type" value="Genomic_DNA"/>
</dbReference>
<evidence type="ECO:0000256" key="3">
    <source>
        <dbReference type="ARBA" id="ARBA00022475"/>
    </source>
</evidence>
<reference evidence="11 12" key="1">
    <citation type="journal article" date="2010" name="BMC Genomics">
        <title>Metabolic flexibility revealed in the genome of the cyst-forming alpha-1 proteobacterium Rhodospirillum centenum.</title>
        <authorList>
            <person name="Lu Y.K."/>
            <person name="Marden J."/>
            <person name="Han M."/>
            <person name="Swingley W.D."/>
            <person name="Mastrian S.D."/>
            <person name="Chowdhury S.R."/>
            <person name="Hao J."/>
            <person name="Helmy T."/>
            <person name="Kim S."/>
            <person name="Kurdoglu A.A."/>
            <person name="Matthies H.J."/>
            <person name="Rollo D."/>
            <person name="Stothard P."/>
            <person name="Blankenship R.E."/>
            <person name="Bauer C.E."/>
            <person name="Touchman J.W."/>
        </authorList>
    </citation>
    <scope>NUCLEOTIDE SEQUENCE [LARGE SCALE GENOMIC DNA]</scope>
    <source>
        <strain evidence="12">ATCC 51521 / SW</strain>
    </source>
</reference>
<dbReference type="Pfam" id="PF20730">
    <property type="entry name" value="YetF_N"/>
    <property type="match status" value="1"/>
</dbReference>
<evidence type="ECO:0000259" key="9">
    <source>
        <dbReference type="Pfam" id="PF04239"/>
    </source>
</evidence>
<evidence type="ECO:0000256" key="6">
    <source>
        <dbReference type="ARBA" id="ARBA00023136"/>
    </source>
</evidence>
<dbReference type="Pfam" id="PF04239">
    <property type="entry name" value="DUF421"/>
    <property type="match status" value="1"/>
</dbReference>
<dbReference type="PANTHER" id="PTHR34582">
    <property type="entry name" value="UPF0702 TRANSMEMBRANE PROTEIN YCAP"/>
    <property type="match status" value="1"/>
</dbReference>
<feature type="transmembrane region" description="Helical" evidence="8">
    <location>
        <begin position="6"/>
        <end position="27"/>
    </location>
</feature>
<evidence type="ECO:0000256" key="2">
    <source>
        <dbReference type="ARBA" id="ARBA00006448"/>
    </source>
</evidence>
<keyword evidence="5 8" id="KW-1133">Transmembrane helix</keyword>
<evidence type="ECO:0000256" key="7">
    <source>
        <dbReference type="SAM" id="MobiDB-lite"/>
    </source>
</evidence>
<evidence type="ECO:0000256" key="5">
    <source>
        <dbReference type="ARBA" id="ARBA00022989"/>
    </source>
</evidence>
<evidence type="ECO:0000256" key="4">
    <source>
        <dbReference type="ARBA" id="ARBA00022692"/>
    </source>
</evidence>
<feature type="domain" description="YetF C-terminal" evidence="9">
    <location>
        <begin position="88"/>
        <end position="155"/>
    </location>
</feature>
<dbReference type="InterPro" id="IPR023090">
    <property type="entry name" value="UPF0702_alpha/beta_dom_sf"/>
</dbReference>
<dbReference type="OrthoDB" id="9793799at2"/>
<dbReference type="RefSeq" id="WP_012565263.1">
    <property type="nucleotide sequence ID" value="NC_011420.2"/>
</dbReference>
<dbReference type="AlphaFoldDB" id="B6IPT6"/>
<comment type="subcellular location">
    <subcellularLocation>
        <location evidence="1">Cell membrane</location>
        <topology evidence="1">Multi-pass membrane protein</topology>
    </subcellularLocation>
</comment>
<evidence type="ECO:0000313" key="11">
    <source>
        <dbReference type="EMBL" id="ACI97472.1"/>
    </source>
</evidence>
<comment type="similarity">
    <text evidence="2">Belongs to the UPF0702 family.</text>
</comment>
<gene>
    <name evidence="11" type="ordered locus">RC1_0021</name>
</gene>
<keyword evidence="6 8" id="KW-0472">Membrane</keyword>
<evidence type="ECO:0000256" key="8">
    <source>
        <dbReference type="SAM" id="Phobius"/>
    </source>
</evidence>
<evidence type="ECO:0000256" key="1">
    <source>
        <dbReference type="ARBA" id="ARBA00004651"/>
    </source>
</evidence>
<keyword evidence="12" id="KW-1185">Reference proteome</keyword>
<dbReference type="STRING" id="414684.RC1_0021"/>
<dbReference type="InterPro" id="IPR007353">
    <property type="entry name" value="DUF421"/>
</dbReference>
<evidence type="ECO:0008006" key="13">
    <source>
        <dbReference type="Google" id="ProtNLM"/>
    </source>
</evidence>
<dbReference type="PANTHER" id="PTHR34582:SF6">
    <property type="entry name" value="UPF0702 TRANSMEMBRANE PROTEIN YCAP"/>
    <property type="match status" value="1"/>
</dbReference>
<dbReference type="Gene3D" id="3.30.240.20">
    <property type="entry name" value="bsu07140 like domains"/>
    <property type="match status" value="1"/>
</dbReference>
<protein>
    <recommendedName>
        <fullName evidence="13">DUF421 domain-containing protein</fullName>
    </recommendedName>
</protein>
<evidence type="ECO:0000259" key="10">
    <source>
        <dbReference type="Pfam" id="PF20730"/>
    </source>
</evidence>
<feature type="region of interest" description="Disordered" evidence="7">
    <location>
        <begin position="155"/>
        <end position="179"/>
    </location>
</feature>
<accession>B6IPT6</accession>
<name>B6IPT6_RHOCS</name>
<sequence length="179" mass="18738">MLFDSWSGLGRVLLVGTLAYLALVLLLRVSGKRTLTKMNAFDLVVTVALGSTLATVLLSKSVALAEGILALALLIFLQFAITWAQVRSSGVQALIKAEPTLVLHRGRFLEGALRAQRLTREEVLAAMRGSGVAMPEQAYAVVLETDGSVSVIRSRPETAGEGGTLPGVAVPDGAGRLAG</sequence>
<feature type="transmembrane region" description="Helical" evidence="8">
    <location>
        <begin position="64"/>
        <end position="86"/>
    </location>
</feature>
<dbReference type="eggNOG" id="COG2323">
    <property type="taxonomic scope" value="Bacteria"/>
</dbReference>